<dbReference type="Proteomes" id="UP000790787">
    <property type="component" value="Chromosome 22"/>
</dbReference>
<organism evidence="1 2">
    <name type="scientific">Nicotiana tabacum</name>
    <name type="common">Common tobacco</name>
    <dbReference type="NCBI Taxonomy" id="4097"/>
    <lineage>
        <taxon>Eukaryota</taxon>
        <taxon>Viridiplantae</taxon>
        <taxon>Streptophyta</taxon>
        <taxon>Embryophyta</taxon>
        <taxon>Tracheophyta</taxon>
        <taxon>Spermatophyta</taxon>
        <taxon>Magnoliopsida</taxon>
        <taxon>eudicotyledons</taxon>
        <taxon>Gunneridae</taxon>
        <taxon>Pentapetalae</taxon>
        <taxon>asterids</taxon>
        <taxon>lamiids</taxon>
        <taxon>Solanales</taxon>
        <taxon>Solanaceae</taxon>
        <taxon>Nicotianoideae</taxon>
        <taxon>Nicotianeae</taxon>
        <taxon>Nicotiana</taxon>
    </lineage>
</organism>
<dbReference type="RefSeq" id="XP_075099164.1">
    <property type="nucleotide sequence ID" value="XM_075243063.1"/>
</dbReference>
<reference evidence="1" key="1">
    <citation type="journal article" date="2014" name="Nat. Commun.">
        <title>The tobacco genome sequence and its comparison with those of tomato and potato.</title>
        <authorList>
            <person name="Sierro N."/>
            <person name="Battey J.N."/>
            <person name="Ouadi S."/>
            <person name="Bakaher N."/>
            <person name="Bovet L."/>
            <person name="Willig A."/>
            <person name="Goepfert S."/>
            <person name="Peitsch M.C."/>
            <person name="Ivanov N.V."/>
        </authorList>
    </citation>
    <scope>NUCLEOTIDE SEQUENCE [LARGE SCALE GENOMIC DNA]</scope>
</reference>
<reference evidence="2" key="2">
    <citation type="submission" date="2025-08" db="UniProtKB">
        <authorList>
            <consortium name="RefSeq"/>
        </authorList>
    </citation>
    <scope>IDENTIFICATION</scope>
    <source>
        <tissue evidence="2">Leaf</tissue>
    </source>
</reference>
<name>A0AC58TPK7_TOBAC</name>
<evidence type="ECO:0000313" key="2">
    <source>
        <dbReference type="RefSeq" id="XP_075099164.1"/>
    </source>
</evidence>
<accession>A0AC58TPK7</accession>
<gene>
    <name evidence="2" type="primary">LOC142176027</name>
</gene>
<keyword evidence="1" id="KW-1185">Reference proteome</keyword>
<sequence length="387" mass="45228">MASKPVGTGSHTFTLDNVKLSKWPQRIQDFYTWIVTKNLVEREKYIILSELTSRFSGILRDWWNSLRIQDKNTFLTSQDFSFNIKILHEVLCGDTGQREENTRRQLFEMNCVSFNRNDIEKHFQKRAKINFEISGYINLKQAFVSSLPKLLASRTMTIIEEKFQSITIPQVGYIRQAIFVALDEIYQDVPATHLGDGEDSGGFKYRTKLIRSNPLGKYLIVGFDIFRQLKDQPQIKANGITFKNQFKPYFEIPRLFQITNDKQMKEIEQNLTEHSCDEFHKDFTKNGKSPLWKNKEFLIKLPFKKNENINPIKASHSGMNPDHFQLAKKELEELLEFDLIEPSDSQWACEAFYINKRSKQTRGKFRVDSQLLKSGFKIKHGKIFGLG</sequence>
<proteinExistence type="predicted"/>
<evidence type="ECO:0000313" key="1">
    <source>
        <dbReference type="Proteomes" id="UP000790787"/>
    </source>
</evidence>
<protein>
    <submittedName>
        <fullName evidence="2">Uncharacterized protein LOC142176027</fullName>
    </submittedName>
</protein>